<keyword evidence="2" id="KW-0540">Nuclease</keyword>
<evidence type="ECO:0000313" key="8">
    <source>
        <dbReference type="Proteomes" id="UP001060368"/>
    </source>
</evidence>
<dbReference type="SUPFAM" id="SSF54786">
    <property type="entry name" value="YcfA/nrd intein domain"/>
    <property type="match status" value="1"/>
</dbReference>
<name>A0A9E7PPB2_9EURY</name>
<gene>
    <name evidence="7" type="ORF">L6E24_13310</name>
</gene>
<sequence>MGCYIHDQKGSHIHLRHPEKRPLTIPNHNEISCGTLRAIIREAGLTPDEFMDLL</sequence>
<evidence type="ECO:0000256" key="5">
    <source>
        <dbReference type="ARBA" id="ARBA00022884"/>
    </source>
</evidence>
<keyword evidence="1" id="KW-1277">Toxin-antitoxin system</keyword>
<dbReference type="Gene3D" id="3.30.920.30">
    <property type="entry name" value="Hypothetical protein"/>
    <property type="match status" value="1"/>
</dbReference>
<evidence type="ECO:0000256" key="3">
    <source>
        <dbReference type="ARBA" id="ARBA00022759"/>
    </source>
</evidence>
<accession>A0A9E7PPB2</accession>
<evidence type="ECO:0000256" key="1">
    <source>
        <dbReference type="ARBA" id="ARBA00022649"/>
    </source>
</evidence>
<keyword evidence="3" id="KW-0255">Endonuclease</keyword>
<evidence type="ECO:0000256" key="4">
    <source>
        <dbReference type="ARBA" id="ARBA00022801"/>
    </source>
</evidence>
<dbReference type="InterPro" id="IPR012933">
    <property type="entry name" value="HicA_mRNA_interferase"/>
</dbReference>
<dbReference type="GO" id="GO:0004519">
    <property type="term" value="F:endonuclease activity"/>
    <property type="evidence" value="ECO:0007669"/>
    <property type="project" value="UniProtKB-KW"/>
</dbReference>
<dbReference type="Proteomes" id="UP001060368">
    <property type="component" value="Chromosome"/>
</dbReference>
<evidence type="ECO:0000313" key="7">
    <source>
        <dbReference type="EMBL" id="UUX93908.1"/>
    </source>
</evidence>
<evidence type="ECO:0000256" key="2">
    <source>
        <dbReference type="ARBA" id="ARBA00022722"/>
    </source>
</evidence>
<dbReference type="EMBL" id="CP096115">
    <property type="protein sequence ID" value="UUX93908.1"/>
    <property type="molecule type" value="Genomic_DNA"/>
</dbReference>
<dbReference type="AlphaFoldDB" id="A0A9E7PPB2"/>
<keyword evidence="5" id="KW-0694">RNA-binding</keyword>
<organism evidence="7 8">
    <name type="scientific">Methanoplanus endosymbiosus</name>
    <dbReference type="NCBI Taxonomy" id="33865"/>
    <lineage>
        <taxon>Archaea</taxon>
        <taxon>Methanobacteriati</taxon>
        <taxon>Methanobacteriota</taxon>
        <taxon>Stenosarchaea group</taxon>
        <taxon>Methanomicrobia</taxon>
        <taxon>Methanomicrobiales</taxon>
        <taxon>Methanomicrobiaceae</taxon>
        <taxon>Methanoplanus</taxon>
    </lineage>
</organism>
<dbReference type="GO" id="GO:0003729">
    <property type="term" value="F:mRNA binding"/>
    <property type="evidence" value="ECO:0007669"/>
    <property type="project" value="InterPro"/>
</dbReference>
<evidence type="ECO:0000256" key="6">
    <source>
        <dbReference type="ARBA" id="ARBA00023016"/>
    </source>
</evidence>
<keyword evidence="8" id="KW-1185">Reference proteome</keyword>
<protein>
    <submittedName>
        <fullName evidence="7">Type II toxin-antitoxin system HicA family toxin</fullName>
    </submittedName>
</protein>
<dbReference type="InterPro" id="IPR038570">
    <property type="entry name" value="HicA_sf"/>
</dbReference>
<proteinExistence type="predicted"/>
<dbReference type="Pfam" id="PF07927">
    <property type="entry name" value="HicA_toxin"/>
    <property type="match status" value="1"/>
</dbReference>
<dbReference type="KEGG" id="mend:L6E24_13310"/>
<keyword evidence="6" id="KW-0346">Stress response</keyword>
<dbReference type="GO" id="GO:0016787">
    <property type="term" value="F:hydrolase activity"/>
    <property type="evidence" value="ECO:0007669"/>
    <property type="project" value="UniProtKB-KW"/>
</dbReference>
<keyword evidence="4" id="KW-0378">Hydrolase</keyword>
<reference evidence="7" key="1">
    <citation type="submission" date="2022-04" db="EMBL/GenBank/DDBJ databases">
        <title>Complete genome of Methanoplanus endosymbiosus DSM 3599.</title>
        <authorList>
            <person name="Chen S.-C."/>
            <person name="You Y.-T."/>
            <person name="Zhou Y.-Z."/>
            <person name="Lai M.-C."/>
        </authorList>
    </citation>
    <scope>NUCLEOTIDE SEQUENCE</scope>
    <source>
        <strain evidence="7">DSM 3599</strain>
    </source>
</reference>